<dbReference type="InterPro" id="IPR025334">
    <property type="entry name" value="DUF4240"/>
</dbReference>
<feature type="domain" description="DUF4240" evidence="1">
    <location>
        <begin position="1"/>
        <end position="130"/>
    </location>
</feature>
<gene>
    <name evidence="2" type="ORF">QNI19_25895</name>
</gene>
<dbReference type="Proteomes" id="UP001228581">
    <property type="component" value="Unassembled WGS sequence"/>
</dbReference>
<evidence type="ECO:0000313" key="3">
    <source>
        <dbReference type="Proteomes" id="UP001228581"/>
    </source>
</evidence>
<evidence type="ECO:0000313" key="2">
    <source>
        <dbReference type="EMBL" id="MDJ1496396.1"/>
    </source>
</evidence>
<protein>
    <submittedName>
        <fullName evidence="2">DUF4240 domain-containing protein</fullName>
    </submittedName>
</protein>
<dbReference type="Pfam" id="PF14024">
    <property type="entry name" value="DUF4240"/>
    <property type="match status" value="1"/>
</dbReference>
<name>A0ABT7CRL5_9BACT</name>
<dbReference type="EMBL" id="JASJOT010000022">
    <property type="protein sequence ID" value="MDJ1496396.1"/>
    <property type="molecule type" value="Genomic_DNA"/>
</dbReference>
<comment type="caution">
    <text evidence="2">The sequence shown here is derived from an EMBL/GenBank/DDBJ whole genome shotgun (WGS) entry which is preliminary data.</text>
</comment>
<accession>A0ABT7CRL5</accession>
<sequence length="179" mass="20713">MKDQNYWDLINEACLWVGEPYFKNNEDKANYLVNNLSKLSKEELIGFERFVVSKVVEADHYNVLALLEITVGLSGSDDSYLYFRYQLVVQGQKVFEDAISNTDSLAMILNQHFDYADGEWFMYMADKAYTNKFGEPEDCYELPNAHAEDIGGYTKGEAWETEDLPVLFPNLCRKFNYTA</sequence>
<proteinExistence type="predicted"/>
<keyword evidence="3" id="KW-1185">Reference proteome</keyword>
<reference evidence="2 3" key="1">
    <citation type="submission" date="2023-05" db="EMBL/GenBank/DDBJ databases">
        <authorList>
            <person name="Zhang X."/>
        </authorList>
    </citation>
    <scope>NUCLEOTIDE SEQUENCE [LARGE SCALE GENOMIC DNA]</scope>
    <source>
        <strain evidence="2 3">DM2B3-1</strain>
    </source>
</reference>
<evidence type="ECO:0000259" key="1">
    <source>
        <dbReference type="Pfam" id="PF14024"/>
    </source>
</evidence>
<dbReference type="RefSeq" id="WP_314001178.1">
    <property type="nucleotide sequence ID" value="NZ_JASJOR010000007.1"/>
</dbReference>
<organism evidence="2 3">
    <name type="scientific">Xanthocytophaga flava</name>
    <dbReference type="NCBI Taxonomy" id="3048013"/>
    <lineage>
        <taxon>Bacteria</taxon>
        <taxon>Pseudomonadati</taxon>
        <taxon>Bacteroidota</taxon>
        <taxon>Cytophagia</taxon>
        <taxon>Cytophagales</taxon>
        <taxon>Rhodocytophagaceae</taxon>
        <taxon>Xanthocytophaga</taxon>
    </lineage>
</organism>